<keyword evidence="2" id="KW-1133">Transmembrane helix</keyword>
<evidence type="ECO:0000256" key="2">
    <source>
        <dbReference type="SAM" id="Phobius"/>
    </source>
</evidence>
<keyword evidence="2" id="KW-0472">Membrane</keyword>
<dbReference type="InterPro" id="IPR050882">
    <property type="entry name" value="Prepilin_peptidase/N-MTase"/>
</dbReference>
<evidence type="ECO:0000313" key="4">
    <source>
        <dbReference type="EMBL" id="RHW33098.1"/>
    </source>
</evidence>
<gene>
    <name evidence="4" type="ORF">D1B32_08620</name>
</gene>
<dbReference type="PANTHER" id="PTHR30487">
    <property type="entry name" value="TYPE 4 PREPILIN-LIKE PROTEINS LEADER PEPTIDE-PROCESSING ENZYME"/>
    <property type="match status" value="1"/>
</dbReference>
<feature type="transmembrane region" description="Helical" evidence="2">
    <location>
        <begin position="28"/>
        <end position="45"/>
    </location>
</feature>
<dbReference type="AlphaFoldDB" id="A0A417YJ63"/>
<dbReference type="Gene3D" id="1.20.120.1220">
    <property type="match status" value="1"/>
</dbReference>
<name>A0A417YJ63_9BACI</name>
<evidence type="ECO:0000313" key="5">
    <source>
        <dbReference type="Proteomes" id="UP000285456"/>
    </source>
</evidence>
<evidence type="ECO:0000259" key="3">
    <source>
        <dbReference type="Pfam" id="PF01478"/>
    </source>
</evidence>
<feature type="domain" description="Prepilin type IV endopeptidase peptidase" evidence="3">
    <location>
        <begin position="8"/>
        <end position="110"/>
    </location>
</feature>
<comment type="similarity">
    <text evidence="1">Belongs to the peptidase A24 family.</text>
</comment>
<keyword evidence="5" id="KW-1185">Reference proteome</keyword>
<organism evidence="4 5">
    <name type="scientific">Oceanobacillus profundus</name>
    <dbReference type="NCBI Taxonomy" id="372463"/>
    <lineage>
        <taxon>Bacteria</taxon>
        <taxon>Bacillati</taxon>
        <taxon>Bacillota</taxon>
        <taxon>Bacilli</taxon>
        <taxon>Bacillales</taxon>
        <taxon>Bacillaceae</taxon>
        <taxon>Oceanobacillus</taxon>
    </lineage>
</organism>
<keyword evidence="2" id="KW-0812">Transmembrane</keyword>
<dbReference type="GO" id="GO:0005886">
    <property type="term" value="C:plasma membrane"/>
    <property type="evidence" value="ECO:0007669"/>
    <property type="project" value="TreeGrafter"/>
</dbReference>
<dbReference type="InterPro" id="IPR000045">
    <property type="entry name" value="Prepilin_IV_endopep_pep"/>
</dbReference>
<dbReference type="RefSeq" id="WP_118889105.1">
    <property type="nucleotide sequence ID" value="NZ_JBHTNL010000002.1"/>
</dbReference>
<dbReference type="PANTHER" id="PTHR30487:SF0">
    <property type="entry name" value="PREPILIN LEADER PEPTIDASE_N-METHYLTRANSFERASE-RELATED"/>
    <property type="match status" value="1"/>
</dbReference>
<comment type="caution">
    <text evidence="4">The sequence shown here is derived from an EMBL/GenBank/DDBJ whole genome shotgun (WGS) entry which is preliminary data.</text>
</comment>
<dbReference type="GO" id="GO:0004190">
    <property type="term" value="F:aspartic-type endopeptidase activity"/>
    <property type="evidence" value="ECO:0007669"/>
    <property type="project" value="InterPro"/>
</dbReference>
<dbReference type="Pfam" id="PF01478">
    <property type="entry name" value="Peptidase_A24"/>
    <property type="match status" value="1"/>
</dbReference>
<sequence>MLQMNDYFLFLFIIIAFLWDIRIQKIPNWLTAGGMLLAFILHLITNGIDGFLFSVFGLIVATVVCLVLYGFKAIGAGDVKLFAAIGGFAGIQIVLYILMYSIVCGGVIGILLLIITRTKLYILYNKGILFLNRKWDKQFAIIDKESKIISFPFMYAVLPGVILTYTFLFI</sequence>
<evidence type="ECO:0000256" key="1">
    <source>
        <dbReference type="ARBA" id="ARBA00005801"/>
    </source>
</evidence>
<dbReference type="Proteomes" id="UP000285456">
    <property type="component" value="Unassembled WGS sequence"/>
</dbReference>
<feature type="transmembrane region" description="Helical" evidence="2">
    <location>
        <begin position="51"/>
        <end position="69"/>
    </location>
</feature>
<dbReference type="GO" id="GO:0006465">
    <property type="term" value="P:signal peptide processing"/>
    <property type="evidence" value="ECO:0007669"/>
    <property type="project" value="TreeGrafter"/>
</dbReference>
<reference evidence="4 5" key="1">
    <citation type="journal article" date="2007" name="Int. J. Syst. Evol. Microbiol.">
        <title>Oceanobacillus profundus sp. nov., isolated from a deep-sea sediment core.</title>
        <authorList>
            <person name="Kim Y.G."/>
            <person name="Choi D.H."/>
            <person name="Hyun S."/>
            <person name="Cho B.C."/>
        </authorList>
    </citation>
    <scope>NUCLEOTIDE SEQUENCE [LARGE SCALE GENOMIC DNA]</scope>
    <source>
        <strain evidence="4 5">DSM 18246</strain>
    </source>
</reference>
<feature type="transmembrane region" description="Helical" evidence="2">
    <location>
        <begin position="148"/>
        <end position="168"/>
    </location>
</feature>
<feature type="transmembrane region" description="Helical" evidence="2">
    <location>
        <begin position="6"/>
        <end position="21"/>
    </location>
</feature>
<protein>
    <submittedName>
        <fullName evidence="4">Prepilin peptidase</fullName>
    </submittedName>
</protein>
<accession>A0A417YJ63</accession>
<dbReference type="OrthoDB" id="5508079at2"/>
<proteinExistence type="inferred from homology"/>
<dbReference type="EMBL" id="QWEH01000004">
    <property type="protein sequence ID" value="RHW33098.1"/>
    <property type="molecule type" value="Genomic_DNA"/>
</dbReference>